<dbReference type="Pfam" id="PF13561">
    <property type="entry name" value="adh_short_C2"/>
    <property type="match status" value="1"/>
</dbReference>
<dbReference type="SUPFAM" id="SSF51735">
    <property type="entry name" value="NAD(P)-binding Rossmann-fold domains"/>
    <property type="match status" value="1"/>
</dbReference>
<name>A0A9D1VT33_9FIRM</name>
<dbReference type="AlphaFoldDB" id="A0A9D1VT33"/>
<organism evidence="3 4">
    <name type="scientific">Candidatus Borkfalkia faecigallinarum</name>
    <dbReference type="NCBI Taxonomy" id="2838509"/>
    <lineage>
        <taxon>Bacteria</taxon>
        <taxon>Bacillati</taxon>
        <taxon>Bacillota</taxon>
        <taxon>Clostridia</taxon>
        <taxon>Christensenellales</taxon>
        <taxon>Christensenellaceae</taxon>
        <taxon>Candidatus Borkfalkia</taxon>
    </lineage>
</organism>
<protein>
    <submittedName>
        <fullName evidence="3">SDR family oxidoreductase</fullName>
    </submittedName>
</protein>
<dbReference type="GO" id="GO:0030497">
    <property type="term" value="P:fatty acid elongation"/>
    <property type="evidence" value="ECO:0007669"/>
    <property type="project" value="TreeGrafter"/>
</dbReference>
<proteinExistence type="inferred from homology"/>
<dbReference type="FunFam" id="3.40.50.720:FF:000173">
    <property type="entry name" value="3-oxoacyl-[acyl-carrier protein] reductase"/>
    <property type="match status" value="1"/>
</dbReference>
<dbReference type="InterPro" id="IPR036291">
    <property type="entry name" value="NAD(P)-bd_dom_sf"/>
</dbReference>
<accession>A0A9D1VT33</accession>
<dbReference type="GO" id="GO:0016616">
    <property type="term" value="F:oxidoreductase activity, acting on the CH-OH group of donors, NAD or NADP as acceptor"/>
    <property type="evidence" value="ECO:0007669"/>
    <property type="project" value="TreeGrafter"/>
</dbReference>
<dbReference type="Proteomes" id="UP000824249">
    <property type="component" value="Unassembled WGS sequence"/>
</dbReference>
<reference evidence="3" key="1">
    <citation type="journal article" date="2021" name="PeerJ">
        <title>Extensive microbial diversity within the chicken gut microbiome revealed by metagenomics and culture.</title>
        <authorList>
            <person name="Gilroy R."/>
            <person name="Ravi A."/>
            <person name="Getino M."/>
            <person name="Pursley I."/>
            <person name="Horton D.L."/>
            <person name="Alikhan N.F."/>
            <person name="Baker D."/>
            <person name="Gharbi K."/>
            <person name="Hall N."/>
            <person name="Watson M."/>
            <person name="Adriaenssens E.M."/>
            <person name="Foster-Nyarko E."/>
            <person name="Jarju S."/>
            <person name="Secka A."/>
            <person name="Antonio M."/>
            <person name="Oren A."/>
            <person name="Chaudhuri R.R."/>
            <person name="La Ragione R."/>
            <person name="Hildebrand F."/>
            <person name="Pallen M.J."/>
        </authorList>
    </citation>
    <scope>NUCLEOTIDE SEQUENCE</scope>
    <source>
        <strain evidence="3">26628</strain>
    </source>
</reference>
<dbReference type="EMBL" id="DXFD01000019">
    <property type="protein sequence ID" value="HIX46308.1"/>
    <property type="molecule type" value="Genomic_DNA"/>
</dbReference>
<dbReference type="InterPro" id="IPR002347">
    <property type="entry name" value="SDR_fam"/>
</dbReference>
<dbReference type="PANTHER" id="PTHR42760:SF40">
    <property type="entry name" value="3-OXOACYL-[ACYL-CARRIER-PROTEIN] REDUCTASE, CHLOROPLASTIC"/>
    <property type="match status" value="1"/>
</dbReference>
<dbReference type="PRINTS" id="PR00081">
    <property type="entry name" value="GDHRDH"/>
</dbReference>
<comment type="similarity">
    <text evidence="1">Belongs to the short-chain dehydrogenases/reductases (SDR) family.</text>
</comment>
<reference evidence="3" key="2">
    <citation type="submission" date="2021-04" db="EMBL/GenBank/DDBJ databases">
        <authorList>
            <person name="Gilroy R."/>
        </authorList>
    </citation>
    <scope>NUCLEOTIDE SEQUENCE</scope>
    <source>
        <strain evidence="3">26628</strain>
    </source>
</reference>
<sequence length="236" mass="24527">MGMVFVTGGSRGIGRAICTAFARTGRDVAFCYSRDEEGARETARLIGKAGAGALPLRLDVADEAAVQAAFDSLPGLEILVNNAGIAHFGQIQSTTSDIWRRIFAVNVDGAFFCTRAAIPKFLRRGGGSIVNISSVWGEAGASCEAAYSASKAALIGFTKAAAKELAPAGIRVNCVCCGMIETGMNARLTESEKAAFLADVPCGRAGTPEEVAAAAVFLAEHRYMTGEVLRVDGGLL</sequence>
<evidence type="ECO:0000256" key="2">
    <source>
        <dbReference type="ARBA" id="ARBA00023002"/>
    </source>
</evidence>
<dbReference type="Gene3D" id="3.40.50.720">
    <property type="entry name" value="NAD(P)-binding Rossmann-like Domain"/>
    <property type="match status" value="1"/>
</dbReference>
<dbReference type="PRINTS" id="PR00080">
    <property type="entry name" value="SDRFAMILY"/>
</dbReference>
<evidence type="ECO:0000313" key="3">
    <source>
        <dbReference type="EMBL" id="HIX46308.1"/>
    </source>
</evidence>
<dbReference type="PANTHER" id="PTHR42760">
    <property type="entry name" value="SHORT-CHAIN DEHYDROGENASES/REDUCTASES FAMILY MEMBER"/>
    <property type="match status" value="1"/>
</dbReference>
<comment type="caution">
    <text evidence="3">The sequence shown here is derived from an EMBL/GenBank/DDBJ whole genome shotgun (WGS) entry which is preliminary data.</text>
</comment>
<evidence type="ECO:0000313" key="4">
    <source>
        <dbReference type="Proteomes" id="UP000824249"/>
    </source>
</evidence>
<dbReference type="PROSITE" id="PS00061">
    <property type="entry name" value="ADH_SHORT"/>
    <property type="match status" value="1"/>
</dbReference>
<evidence type="ECO:0000256" key="1">
    <source>
        <dbReference type="ARBA" id="ARBA00006484"/>
    </source>
</evidence>
<keyword evidence="2" id="KW-0560">Oxidoreductase</keyword>
<dbReference type="InterPro" id="IPR020904">
    <property type="entry name" value="Sc_DH/Rdtase_CS"/>
</dbReference>
<gene>
    <name evidence="3" type="ORF">H9737_01285</name>
</gene>